<evidence type="ECO:0000313" key="2">
    <source>
        <dbReference type="EMBL" id="KAF5925156.1"/>
    </source>
</evidence>
<feature type="region of interest" description="Disordered" evidence="1">
    <location>
        <begin position="48"/>
        <end position="83"/>
    </location>
</feature>
<evidence type="ECO:0000313" key="3">
    <source>
        <dbReference type="Proteomes" id="UP000551758"/>
    </source>
</evidence>
<proteinExistence type="predicted"/>
<dbReference type="Proteomes" id="UP000551758">
    <property type="component" value="Unassembled WGS sequence"/>
</dbReference>
<reference evidence="2 3" key="1">
    <citation type="journal article" date="2020" name="Mol. Biol. Evol.">
        <title>Interspecific Gene Flow and the Evolution of Specialization in Black and White Rhinoceros.</title>
        <authorList>
            <person name="Moodley Y."/>
            <person name="Westbury M.V."/>
            <person name="Russo I.M."/>
            <person name="Gopalakrishnan S."/>
            <person name="Rakotoarivelo A."/>
            <person name="Olsen R.A."/>
            <person name="Prost S."/>
            <person name="Tunstall T."/>
            <person name="Ryder O.A."/>
            <person name="Dalen L."/>
            <person name="Bruford M.W."/>
        </authorList>
    </citation>
    <scope>NUCLEOTIDE SEQUENCE [LARGE SCALE GENOMIC DNA]</scope>
    <source>
        <strain evidence="2">SBR-YM</strain>
        <tissue evidence="2">Skin</tissue>
    </source>
</reference>
<gene>
    <name evidence="2" type="ORF">HPG69_008839</name>
</gene>
<keyword evidence="3" id="KW-1185">Reference proteome</keyword>
<protein>
    <submittedName>
        <fullName evidence="2">Uncharacterized protein</fullName>
    </submittedName>
</protein>
<accession>A0A7J7FBT2</accession>
<name>A0A7J7FBT2_DICBM</name>
<comment type="caution">
    <text evidence="2">The sequence shown here is derived from an EMBL/GenBank/DDBJ whole genome shotgun (WGS) entry which is preliminary data.</text>
</comment>
<sequence length="83" mass="8858">MGGRSGQQDLLGAWDPPPLREPLSQLGVFLDNEAGMSPSTVWLMGPTSTLFPRPPSLGPSTLSSHNPSDHLPLRSSVPRLSLN</sequence>
<evidence type="ECO:0000256" key="1">
    <source>
        <dbReference type="SAM" id="MobiDB-lite"/>
    </source>
</evidence>
<dbReference type="EMBL" id="JACDTQ010000823">
    <property type="protein sequence ID" value="KAF5925156.1"/>
    <property type="molecule type" value="Genomic_DNA"/>
</dbReference>
<dbReference type="AlphaFoldDB" id="A0A7J7FBT2"/>
<organism evidence="2 3">
    <name type="scientific">Diceros bicornis minor</name>
    <name type="common">South-central black rhinoceros</name>
    <dbReference type="NCBI Taxonomy" id="77932"/>
    <lineage>
        <taxon>Eukaryota</taxon>
        <taxon>Metazoa</taxon>
        <taxon>Chordata</taxon>
        <taxon>Craniata</taxon>
        <taxon>Vertebrata</taxon>
        <taxon>Euteleostomi</taxon>
        <taxon>Mammalia</taxon>
        <taxon>Eutheria</taxon>
        <taxon>Laurasiatheria</taxon>
        <taxon>Perissodactyla</taxon>
        <taxon>Rhinocerotidae</taxon>
        <taxon>Diceros</taxon>
    </lineage>
</organism>
<feature type="compositionally biased region" description="Low complexity" evidence="1">
    <location>
        <begin position="73"/>
        <end position="83"/>
    </location>
</feature>